<sequence length="209" mass="24048">MEEKKLDLAVVETLHQFDLKPLGASIKSSKPHVKRPMNAFMVWSRSARKTISQNSQPLPSNQLSKTLGDMWNRLTYEQKLPFIEEANRLKQEHSRQNPGYKYQPKRKPKKTLRTVGQVVKQESGIANLKSLNLPPDRQNKEHHDLSFGSSSNQCASSWPSNASYYPNYSSSCFSYSPMYFNPNVNEKYFQSIPNPVLDQLIKSFTCDIF</sequence>
<dbReference type="PANTHER" id="PTHR10270:SF327">
    <property type="entry name" value="PROTEIN CBG16280"/>
    <property type="match status" value="1"/>
</dbReference>
<proteinExistence type="predicted"/>
<dbReference type="SMART" id="SM00398">
    <property type="entry name" value="HMG"/>
    <property type="match status" value="1"/>
</dbReference>
<feature type="DNA-binding region" description="HMG box" evidence="2">
    <location>
        <begin position="33"/>
        <end position="101"/>
    </location>
</feature>
<reference evidence="5 6" key="1">
    <citation type="journal article" date="2018" name="Sci. Rep.">
        <title>Genomic signatures of local adaptation to the degree of environmental predictability in rotifers.</title>
        <authorList>
            <person name="Franch-Gras L."/>
            <person name="Hahn C."/>
            <person name="Garcia-Roger E.M."/>
            <person name="Carmona M.J."/>
            <person name="Serra M."/>
            <person name="Gomez A."/>
        </authorList>
    </citation>
    <scope>NUCLEOTIDE SEQUENCE [LARGE SCALE GENOMIC DNA]</scope>
    <source>
        <strain evidence="5">HYR1</strain>
    </source>
</reference>
<comment type="caution">
    <text evidence="5">The sequence shown here is derived from an EMBL/GenBank/DDBJ whole genome shotgun (WGS) entry which is preliminary data.</text>
</comment>
<feature type="region of interest" description="Disordered" evidence="3">
    <location>
        <begin position="89"/>
        <end position="108"/>
    </location>
</feature>
<dbReference type="InterPro" id="IPR036910">
    <property type="entry name" value="HMG_box_dom_sf"/>
</dbReference>
<dbReference type="InterPro" id="IPR009071">
    <property type="entry name" value="HMG_box_dom"/>
</dbReference>
<dbReference type="PROSITE" id="PS50118">
    <property type="entry name" value="HMG_BOX_2"/>
    <property type="match status" value="1"/>
</dbReference>
<dbReference type="Pfam" id="PF00505">
    <property type="entry name" value="HMG_box"/>
    <property type="match status" value="1"/>
</dbReference>
<dbReference type="STRING" id="10195.A0A3M7QDF5"/>
<feature type="domain" description="HMG box" evidence="4">
    <location>
        <begin position="33"/>
        <end position="101"/>
    </location>
</feature>
<dbReference type="InterPro" id="IPR050140">
    <property type="entry name" value="SRY-related_HMG-box_TF-like"/>
</dbReference>
<dbReference type="GO" id="GO:0030182">
    <property type="term" value="P:neuron differentiation"/>
    <property type="evidence" value="ECO:0007669"/>
    <property type="project" value="TreeGrafter"/>
</dbReference>
<evidence type="ECO:0000313" key="6">
    <source>
        <dbReference type="Proteomes" id="UP000276133"/>
    </source>
</evidence>
<accession>A0A3M7QDF5</accession>
<evidence type="ECO:0000256" key="2">
    <source>
        <dbReference type="PROSITE-ProRule" id="PRU00267"/>
    </source>
</evidence>
<organism evidence="5 6">
    <name type="scientific">Brachionus plicatilis</name>
    <name type="common">Marine rotifer</name>
    <name type="synonym">Brachionus muelleri</name>
    <dbReference type="NCBI Taxonomy" id="10195"/>
    <lineage>
        <taxon>Eukaryota</taxon>
        <taxon>Metazoa</taxon>
        <taxon>Spiralia</taxon>
        <taxon>Gnathifera</taxon>
        <taxon>Rotifera</taxon>
        <taxon>Eurotatoria</taxon>
        <taxon>Monogononta</taxon>
        <taxon>Pseudotrocha</taxon>
        <taxon>Ploima</taxon>
        <taxon>Brachionidae</taxon>
        <taxon>Brachionus</taxon>
    </lineage>
</organism>
<dbReference type="GO" id="GO:0005634">
    <property type="term" value="C:nucleus"/>
    <property type="evidence" value="ECO:0007669"/>
    <property type="project" value="UniProtKB-UniRule"/>
</dbReference>
<dbReference type="GO" id="GO:0000978">
    <property type="term" value="F:RNA polymerase II cis-regulatory region sequence-specific DNA binding"/>
    <property type="evidence" value="ECO:0007669"/>
    <property type="project" value="TreeGrafter"/>
</dbReference>
<keyword evidence="6" id="KW-1185">Reference proteome</keyword>
<dbReference type="SUPFAM" id="SSF47095">
    <property type="entry name" value="HMG-box"/>
    <property type="match status" value="1"/>
</dbReference>
<evidence type="ECO:0000256" key="1">
    <source>
        <dbReference type="ARBA" id="ARBA00023125"/>
    </source>
</evidence>
<dbReference type="AlphaFoldDB" id="A0A3M7QDF5"/>
<dbReference type="EMBL" id="REGN01006574">
    <property type="protein sequence ID" value="RNA08988.1"/>
    <property type="molecule type" value="Genomic_DNA"/>
</dbReference>
<dbReference type="GO" id="GO:0001228">
    <property type="term" value="F:DNA-binding transcription activator activity, RNA polymerase II-specific"/>
    <property type="evidence" value="ECO:0007669"/>
    <property type="project" value="TreeGrafter"/>
</dbReference>
<dbReference type="Gene3D" id="1.10.30.10">
    <property type="entry name" value="High mobility group box domain"/>
    <property type="match status" value="1"/>
</dbReference>
<evidence type="ECO:0000259" key="4">
    <source>
        <dbReference type="PROSITE" id="PS50118"/>
    </source>
</evidence>
<dbReference type="PANTHER" id="PTHR10270">
    <property type="entry name" value="SOX TRANSCRIPTION FACTOR"/>
    <property type="match status" value="1"/>
</dbReference>
<gene>
    <name evidence="5" type="ORF">BpHYR1_041961</name>
</gene>
<keyword evidence="2" id="KW-0539">Nucleus</keyword>
<dbReference type="CDD" id="cd22004">
    <property type="entry name" value="HMG-box_SOX"/>
    <property type="match status" value="1"/>
</dbReference>
<evidence type="ECO:0000313" key="5">
    <source>
        <dbReference type="EMBL" id="RNA08988.1"/>
    </source>
</evidence>
<name>A0A3M7QDF5_BRAPC</name>
<dbReference type="Proteomes" id="UP000276133">
    <property type="component" value="Unassembled WGS sequence"/>
</dbReference>
<evidence type="ECO:0000256" key="3">
    <source>
        <dbReference type="SAM" id="MobiDB-lite"/>
    </source>
</evidence>
<dbReference type="GO" id="GO:0007420">
    <property type="term" value="P:brain development"/>
    <property type="evidence" value="ECO:0007669"/>
    <property type="project" value="TreeGrafter"/>
</dbReference>
<dbReference type="GO" id="GO:0000122">
    <property type="term" value="P:negative regulation of transcription by RNA polymerase II"/>
    <property type="evidence" value="ECO:0007669"/>
    <property type="project" value="TreeGrafter"/>
</dbReference>
<feature type="region of interest" description="Disordered" evidence="3">
    <location>
        <begin position="129"/>
        <end position="150"/>
    </location>
</feature>
<keyword evidence="1 2" id="KW-0238">DNA-binding</keyword>
<protein>
    <submittedName>
        <fullName evidence="5">Transcription factor SOX-8</fullName>
    </submittedName>
</protein>
<dbReference type="OrthoDB" id="6247875at2759"/>